<evidence type="ECO:0000313" key="2">
    <source>
        <dbReference type="Proteomes" id="UP000063308"/>
    </source>
</evidence>
<dbReference type="EMBL" id="AP014685">
    <property type="protein sequence ID" value="BAR57676.1"/>
    <property type="molecule type" value="Genomic_DNA"/>
</dbReference>
<sequence length="30" mass="3078">MNRRASWAIAPHALAKAGIVRPGAAADGFT</sequence>
<accession>A0A0E4BQU8</accession>
<organism evidence="1 2">
    <name type="scientific">Bradyrhizobium diazoefficiens</name>
    <dbReference type="NCBI Taxonomy" id="1355477"/>
    <lineage>
        <taxon>Bacteria</taxon>
        <taxon>Pseudomonadati</taxon>
        <taxon>Pseudomonadota</taxon>
        <taxon>Alphaproteobacteria</taxon>
        <taxon>Hyphomicrobiales</taxon>
        <taxon>Nitrobacteraceae</taxon>
        <taxon>Bradyrhizobium</taxon>
    </lineage>
</organism>
<dbReference type="AlphaFoldDB" id="A0A0E4BQU8"/>
<gene>
    <name evidence="1" type="ORF">NK6_4509</name>
</gene>
<dbReference type="Proteomes" id="UP000063308">
    <property type="component" value="Chromosome"/>
</dbReference>
<reference evidence="1 2" key="1">
    <citation type="submission" date="2014-11" db="EMBL/GenBank/DDBJ databases">
        <title>Symbiosis island explosion on the genome of extra-slow-growing strains of soybean bradyrhizobia with massive insertion sequences.</title>
        <authorList>
            <person name="Iida T."/>
            <person name="Minamisawa K."/>
        </authorList>
    </citation>
    <scope>NUCLEOTIDE SEQUENCE [LARGE SCALE GENOMIC DNA]</scope>
    <source>
        <strain evidence="1 2">NK6</strain>
    </source>
</reference>
<proteinExistence type="predicted"/>
<protein>
    <submittedName>
        <fullName evidence="1">Uncharacterized protein</fullName>
    </submittedName>
</protein>
<name>A0A0E4BQU8_9BRAD</name>
<evidence type="ECO:0000313" key="1">
    <source>
        <dbReference type="EMBL" id="BAR57676.1"/>
    </source>
</evidence>